<dbReference type="AlphaFoldDB" id="A0AAD8ZQG0"/>
<reference evidence="3" key="1">
    <citation type="submission" date="2023-03" db="EMBL/GenBank/DDBJ databases">
        <title>Electrophorus voltai genome.</title>
        <authorList>
            <person name="Bian C."/>
        </authorList>
    </citation>
    <scope>NUCLEOTIDE SEQUENCE</scope>
    <source>
        <strain evidence="3">CB-2022</strain>
        <tissue evidence="3">Muscle</tissue>
    </source>
</reference>
<evidence type="ECO:0000313" key="4">
    <source>
        <dbReference type="Proteomes" id="UP001239994"/>
    </source>
</evidence>
<keyword evidence="2" id="KW-0732">Signal</keyword>
<feature type="signal peptide" evidence="2">
    <location>
        <begin position="1"/>
        <end position="25"/>
    </location>
</feature>
<feature type="compositionally biased region" description="Low complexity" evidence="1">
    <location>
        <begin position="158"/>
        <end position="178"/>
    </location>
</feature>
<sequence>MHFHFEAQLLVVLVVVLLTSSVSEGRELEECELRDELNATLPANVLDFIGLSKIVCIFELNSGLNTSAIHHITVRSDGDDTSSESGLAGPQRKSAHESNSEESDEKNQPDFGSSTAMPTTTPQGNYWCRIGHRSLRWYRSAHGSRKKTFARGHSQHGSESAHSSSSEESDAAEMSMSAVTISATSRPPVTGTPFNVSTSAAVLPIHRPAHQKKAEEWKLYGLFQLPDHIACSSGNQRSLNLCNMTCDNYSYFSMSNYDQNISMFCVMIRFSSGKQQGSFKELFQKLHSVWQLNNCDDVVDFQYFSNC</sequence>
<dbReference type="EMBL" id="JAROKS010000006">
    <property type="protein sequence ID" value="KAK1803035.1"/>
    <property type="molecule type" value="Genomic_DNA"/>
</dbReference>
<dbReference type="SUPFAM" id="SSF53955">
    <property type="entry name" value="Lysozyme-like"/>
    <property type="match status" value="1"/>
</dbReference>
<evidence type="ECO:0000256" key="1">
    <source>
        <dbReference type="SAM" id="MobiDB-lite"/>
    </source>
</evidence>
<feature type="region of interest" description="Disordered" evidence="1">
    <location>
        <begin position="75"/>
        <end position="125"/>
    </location>
</feature>
<dbReference type="InterPro" id="IPR023346">
    <property type="entry name" value="Lysozyme-like_dom_sf"/>
</dbReference>
<name>A0AAD8ZQG0_9TELE</name>
<evidence type="ECO:0000313" key="3">
    <source>
        <dbReference type="EMBL" id="KAK1803035.1"/>
    </source>
</evidence>
<feature type="compositionally biased region" description="Polar residues" evidence="1">
    <location>
        <begin position="110"/>
        <end position="124"/>
    </location>
</feature>
<keyword evidence="4" id="KW-1185">Reference proteome</keyword>
<dbReference type="Proteomes" id="UP001239994">
    <property type="component" value="Unassembled WGS sequence"/>
</dbReference>
<accession>A0AAD8ZQG0</accession>
<gene>
    <name evidence="3" type="ORF">P4O66_021572</name>
</gene>
<evidence type="ECO:0000256" key="2">
    <source>
        <dbReference type="SAM" id="SignalP"/>
    </source>
</evidence>
<feature type="region of interest" description="Disordered" evidence="1">
    <location>
        <begin position="146"/>
        <end position="178"/>
    </location>
</feature>
<protein>
    <submittedName>
        <fullName evidence="3">Uncharacterized protein</fullName>
    </submittedName>
</protein>
<feature type="chain" id="PRO_5042267701" evidence="2">
    <location>
        <begin position="26"/>
        <end position="307"/>
    </location>
</feature>
<comment type="caution">
    <text evidence="3">The sequence shown here is derived from an EMBL/GenBank/DDBJ whole genome shotgun (WGS) entry which is preliminary data.</text>
</comment>
<dbReference type="Gene3D" id="1.10.530.10">
    <property type="match status" value="1"/>
</dbReference>
<proteinExistence type="predicted"/>
<organism evidence="3 4">
    <name type="scientific">Electrophorus voltai</name>
    <dbReference type="NCBI Taxonomy" id="2609070"/>
    <lineage>
        <taxon>Eukaryota</taxon>
        <taxon>Metazoa</taxon>
        <taxon>Chordata</taxon>
        <taxon>Craniata</taxon>
        <taxon>Vertebrata</taxon>
        <taxon>Euteleostomi</taxon>
        <taxon>Actinopterygii</taxon>
        <taxon>Neopterygii</taxon>
        <taxon>Teleostei</taxon>
        <taxon>Ostariophysi</taxon>
        <taxon>Gymnotiformes</taxon>
        <taxon>Gymnotoidei</taxon>
        <taxon>Gymnotidae</taxon>
        <taxon>Electrophorus</taxon>
    </lineage>
</organism>